<dbReference type="PROSITE" id="PS51842">
    <property type="entry name" value="IF_ROD_2"/>
    <property type="match status" value="1"/>
</dbReference>
<proteinExistence type="predicted"/>
<evidence type="ECO:0000256" key="2">
    <source>
        <dbReference type="ARBA" id="ARBA00022754"/>
    </source>
</evidence>
<feature type="domain" description="IF rod" evidence="8">
    <location>
        <begin position="54"/>
        <end position="406"/>
    </location>
</feature>
<comment type="subcellular location">
    <subcellularLocation>
        <location evidence="1">Nucleus</location>
    </subcellularLocation>
</comment>
<evidence type="ECO:0000313" key="10">
    <source>
        <dbReference type="Proteomes" id="UP001608902"/>
    </source>
</evidence>
<sequence length="596" mass="68578">MSAKKLRSSTRVTTRSEQPIVIDTGDEEGESYSFSISSSSASSMSPTRRSRLAEKETLSHLNDRLAAYIDRVRQLELENERLNVRINESEVVEKKERSDLIARYEGKIKELRALLDDALKEKTRSDMEAKAALAERDNLRAKIAKLEKDLKLSEKQRLGQESLIQDLQGRLNASDAMRKHLEDENRNLTLENGDLQRQIESLGKQIEDETLTNTALLNQNQSLKEDYDFLKKTHEGQLEEIHRKRQVEMTTTAREMERTYESRLQEQLQAMRAEFDARLNKNRRDIDETYKNKLNEANEARNQANEAREECSRLRLRIHELEKNANAHDSRVDALNKKIQDLENQLRFAREDADVRVQQRDSRIADLQQEMDRLLHEYQDLFDLKVQLDTELKAYHNLLEGEEARLNISQESSHSGSPSGALSESVRSTSYAADGSRRGIKRRRFLAADDSSYFHNTAKNYKTTANSECDIEIESHDVGGRFVKLSNKGDETVSIGQWSIKSSSNDKETIYKFHSRQTLKPGDTITVWSADSGEKHAPPTQLLMKNQHWPSGDFIKTVLIDSEGHEMAMRESEAEIQYGQFGLEDGQDPDQRCRLM</sequence>
<dbReference type="Gene3D" id="1.20.5.1160">
    <property type="entry name" value="Vasodilator-stimulated phosphoprotein"/>
    <property type="match status" value="1"/>
</dbReference>
<feature type="domain" description="LTD" evidence="7">
    <location>
        <begin position="450"/>
        <end position="580"/>
    </location>
</feature>
<keyword evidence="10" id="KW-1185">Reference proteome</keyword>
<feature type="region of interest" description="Disordered" evidence="6">
    <location>
        <begin position="1"/>
        <end position="54"/>
    </location>
</feature>
<evidence type="ECO:0008006" key="11">
    <source>
        <dbReference type="Google" id="ProtNLM"/>
    </source>
</evidence>
<dbReference type="Gene3D" id="1.20.5.170">
    <property type="match status" value="1"/>
</dbReference>
<feature type="coiled-coil region" evidence="5">
    <location>
        <begin position="58"/>
        <end position="240"/>
    </location>
</feature>
<reference evidence="9 10" key="1">
    <citation type="submission" date="2024-08" db="EMBL/GenBank/DDBJ databases">
        <title>Gnathostoma spinigerum genome.</title>
        <authorList>
            <person name="Gonzalez-Bertolin B."/>
            <person name="Monzon S."/>
            <person name="Zaballos A."/>
            <person name="Jimenez P."/>
            <person name="Dekumyoy P."/>
            <person name="Varona S."/>
            <person name="Cuesta I."/>
            <person name="Sumanam S."/>
            <person name="Adisakwattana P."/>
            <person name="Gasser R.B."/>
            <person name="Hernandez-Gonzalez A."/>
            <person name="Young N.D."/>
            <person name="Perteguer M.J."/>
        </authorList>
    </citation>
    <scope>NUCLEOTIDE SEQUENCE [LARGE SCALE GENOMIC DNA]</scope>
    <source>
        <strain evidence="9">AL3</strain>
        <tissue evidence="9">Liver</tissue>
    </source>
</reference>
<evidence type="ECO:0000256" key="6">
    <source>
        <dbReference type="SAM" id="MobiDB-lite"/>
    </source>
</evidence>
<name>A0ABD6EA88_9BILA</name>
<feature type="region of interest" description="Disordered" evidence="6">
    <location>
        <begin position="409"/>
        <end position="435"/>
    </location>
</feature>
<organism evidence="9 10">
    <name type="scientific">Gnathostoma spinigerum</name>
    <dbReference type="NCBI Taxonomy" id="75299"/>
    <lineage>
        <taxon>Eukaryota</taxon>
        <taxon>Metazoa</taxon>
        <taxon>Ecdysozoa</taxon>
        <taxon>Nematoda</taxon>
        <taxon>Chromadorea</taxon>
        <taxon>Rhabditida</taxon>
        <taxon>Spirurina</taxon>
        <taxon>Gnathostomatomorpha</taxon>
        <taxon>Gnathostomatoidea</taxon>
        <taxon>Gnathostomatidae</taxon>
        <taxon>Gnathostoma</taxon>
    </lineage>
</organism>
<dbReference type="SMART" id="SM01391">
    <property type="entry name" value="Filament"/>
    <property type="match status" value="1"/>
</dbReference>
<evidence type="ECO:0000313" key="9">
    <source>
        <dbReference type="EMBL" id="MFH4976111.1"/>
    </source>
</evidence>
<keyword evidence="3 5" id="KW-0175">Coiled coil</keyword>
<evidence type="ECO:0000256" key="1">
    <source>
        <dbReference type="ARBA" id="ARBA00004123"/>
    </source>
</evidence>
<dbReference type="Proteomes" id="UP001608902">
    <property type="component" value="Unassembled WGS sequence"/>
</dbReference>
<evidence type="ECO:0000256" key="3">
    <source>
        <dbReference type="ARBA" id="ARBA00023054"/>
    </source>
</evidence>
<evidence type="ECO:0000256" key="4">
    <source>
        <dbReference type="ARBA" id="ARBA00023242"/>
    </source>
</evidence>
<dbReference type="GO" id="GO:0005882">
    <property type="term" value="C:intermediate filament"/>
    <property type="evidence" value="ECO:0007669"/>
    <property type="project" value="UniProtKB-KW"/>
</dbReference>
<keyword evidence="4" id="KW-0539">Nucleus</keyword>
<dbReference type="Gene3D" id="2.60.40.1260">
    <property type="entry name" value="Lamin Tail domain"/>
    <property type="match status" value="1"/>
</dbReference>
<evidence type="ECO:0000259" key="8">
    <source>
        <dbReference type="PROSITE" id="PS51842"/>
    </source>
</evidence>
<feature type="compositionally biased region" description="Low complexity" evidence="6">
    <location>
        <begin position="409"/>
        <end position="425"/>
    </location>
</feature>
<dbReference type="AlphaFoldDB" id="A0ABD6EA88"/>
<feature type="compositionally biased region" description="Low complexity" evidence="6">
    <location>
        <begin position="31"/>
        <end position="47"/>
    </location>
</feature>
<dbReference type="EMBL" id="JBGFUD010001321">
    <property type="protein sequence ID" value="MFH4976111.1"/>
    <property type="molecule type" value="Genomic_DNA"/>
</dbReference>
<evidence type="ECO:0000259" key="7">
    <source>
        <dbReference type="PROSITE" id="PS51841"/>
    </source>
</evidence>
<dbReference type="PROSITE" id="PS51841">
    <property type="entry name" value="LTD"/>
    <property type="match status" value="1"/>
</dbReference>
<dbReference type="InterPro" id="IPR036415">
    <property type="entry name" value="Lamin_tail_dom_sf"/>
</dbReference>
<keyword evidence="2" id="KW-0403">Intermediate filament</keyword>
<dbReference type="GO" id="GO:0005634">
    <property type="term" value="C:nucleus"/>
    <property type="evidence" value="ECO:0007669"/>
    <property type="project" value="UniProtKB-SubCell"/>
</dbReference>
<gene>
    <name evidence="9" type="ORF">AB6A40_002820</name>
</gene>
<dbReference type="InterPro" id="IPR039008">
    <property type="entry name" value="IF_rod_dom"/>
</dbReference>
<dbReference type="PANTHER" id="PTHR45721:SF11">
    <property type="entry name" value="LAMIN DM0-RELATED"/>
    <property type="match status" value="1"/>
</dbReference>
<dbReference type="SUPFAM" id="SSF64593">
    <property type="entry name" value="Intermediate filament protein, coiled coil region"/>
    <property type="match status" value="2"/>
</dbReference>
<dbReference type="InterPro" id="IPR001322">
    <property type="entry name" value="Lamin_tail_dom"/>
</dbReference>
<dbReference type="Pfam" id="PF00038">
    <property type="entry name" value="Filament"/>
    <property type="match status" value="1"/>
</dbReference>
<protein>
    <recommendedName>
        <fullName evidence="11">Lamin</fullName>
    </recommendedName>
</protein>
<dbReference type="Pfam" id="PF00932">
    <property type="entry name" value="LTD"/>
    <property type="match status" value="1"/>
</dbReference>
<dbReference type="PANTHER" id="PTHR45721">
    <property type="entry name" value="LAMIN DM0-RELATED"/>
    <property type="match status" value="1"/>
</dbReference>
<dbReference type="SUPFAM" id="SSF74853">
    <property type="entry name" value="Lamin A/C globular tail domain"/>
    <property type="match status" value="1"/>
</dbReference>
<comment type="caution">
    <text evidence="9">The sequence shown here is derived from an EMBL/GenBank/DDBJ whole genome shotgun (WGS) entry which is preliminary data.</text>
</comment>
<feature type="coiled-coil region" evidence="5">
    <location>
        <begin position="283"/>
        <end position="384"/>
    </location>
</feature>
<accession>A0ABD6EA88</accession>
<evidence type="ECO:0000256" key="5">
    <source>
        <dbReference type="SAM" id="Coils"/>
    </source>
</evidence>